<keyword evidence="4" id="KW-1185">Reference proteome</keyword>
<dbReference type="GO" id="GO:0016209">
    <property type="term" value="F:antioxidant activity"/>
    <property type="evidence" value="ECO:0007669"/>
    <property type="project" value="InterPro"/>
</dbReference>
<dbReference type="Gene3D" id="3.40.30.10">
    <property type="entry name" value="Glutaredoxin"/>
    <property type="match status" value="1"/>
</dbReference>
<dbReference type="InterPro" id="IPR013766">
    <property type="entry name" value="Thioredoxin_domain"/>
</dbReference>
<dbReference type="AlphaFoldDB" id="A0A133U9V5"/>
<evidence type="ECO:0000313" key="4">
    <source>
        <dbReference type="Proteomes" id="UP000070195"/>
    </source>
</evidence>
<feature type="transmembrane region" description="Helical" evidence="1">
    <location>
        <begin position="132"/>
        <end position="152"/>
    </location>
</feature>
<reference evidence="3 4" key="1">
    <citation type="journal article" date="2016" name="Sci. Rep.">
        <title>Metabolic traits of an uncultured archaeal lineage -MSBL1- from brine pools of the Red Sea.</title>
        <authorList>
            <person name="Mwirichia R."/>
            <person name="Alam I."/>
            <person name="Rashid M."/>
            <person name="Vinu M."/>
            <person name="Ba-Alawi W."/>
            <person name="Anthony Kamau A."/>
            <person name="Kamanda Ngugi D."/>
            <person name="Goker M."/>
            <person name="Klenk H.P."/>
            <person name="Bajic V."/>
            <person name="Stingl U."/>
        </authorList>
    </citation>
    <scope>NUCLEOTIDE SEQUENCE [LARGE SCALE GENOMIC DNA]</scope>
    <source>
        <strain evidence="3">SCGC-AAA259D18</strain>
    </source>
</reference>
<feature type="domain" description="Thioredoxin" evidence="2">
    <location>
        <begin position="1"/>
        <end position="116"/>
    </location>
</feature>
<keyword evidence="1" id="KW-0812">Transmembrane</keyword>
<evidence type="ECO:0000313" key="3">
    <source>
        <dbReference type="EMBL" id="KXA90987.1"/>
    </source>
</evidence>
<dbReference type="Proteomes" id="UP000070195">
    <property type="component" value="Unassembled WGS sequence"/>
</dbReference>
<name>A0A133U9V5_9EURY</name>
<dbReference type="InterPro" id="IPR050553">
    <property type="entry name" value="Thioredoxin_ResA/DsbE_sf"/>
</dbReference>
<dbReference type="CDD" id="cd02966">
    <property type="entry name" value="TlpA_like_family"/>
    <property type="match status" value="1"/>
</dbReference>
<keyword evidence="1" id="KW-0472">Membrane</keyword>
<accession>A0A133U9V5</accession>
<evidence type="ECO:0000259" key="2">
    <source>
        <dbReference type="PROSITE" id="PS51352"/>
    </source>
</evidence>
<gene>
    <name evidence="3" type="ORF">AKJ63_02025</name>
</gene>
<dbReference type="EMBL" id="LHXM01000041">
    <property type="protein sequence ID" value="KXA90987.1"/>
    <property type="molecule type" value="Genomic_DNA"/>
</dbReference>
<comment type="caution">
    <text evidence="3">The sequence shown here is derived from an EMBL/GenBank/DDBJ whole genome shotgun (WGS) entry which is preliminary data.</text>
</comment>
<dbReference type="GO" id="GO:0016491">
    <property type="term" value="F:oxidoreductase activity"/>
    <property type="evidence" value="ECO:0007669"/>
    <property type="project" value="InterPro"/>
</dbReference>
<protein>
    <recommendedName>
        <fullName evidence="2">Thioredoxin domain-containing protein</fullName>
    </recommendedName>
</protein>
<keyword evidence="1" id="KW-1133">Transmembrane helix</keyword>
<organism evidence="3 4">
    <name type="scientific">candidate division MSBL1 archaeon SCGC-AAA259D18</name>
    <dbReference type="NCBI Taxonomy" id="1698262"/>
    <lineage>
        <taxon>Archaea</taxon>
        <taxon>Methanobacteriati</taxon>
        <taxon>Methanobacteriota</taxon>
        <taxon>candidate division MSBL1</taxon>
    </lineage>
</organism>
<dbReference type="PANTHER" id="PTHR42852">
    <property type="entry name" value="THIOL:DISULFIDE INTERCHANGE PROTEIN DSBE"/>
    <property type="match status" value="1"/>
</dbReference>
<dbReference type="PANTHER" id="PTHR42852:SF13">
    <property type="entry name" value="PROTEIN DIPZ"/>
    <property type="match status" value="1"/>
</dbReference>
<dbReference type="Pfam" id="PF00578">
    <property type="entry name" value="AhpC-TSA"/>
    <property type="match status" value="1"/>
</dbReference>
<dbReference type="PATRIC" id="fig|1698262.3.peg.409"/>
<evidence type="ECO:0000256" key="1">
    <source>
        <dbReference type="SAM" id="Phobius"/>
    </source>
</evidence>
<dbReference type="PROSITE" id="PS51352">
    <property type="entry name" value="THIOREDOXIN_2"/>
    <property type="match status" value="1"/>
</dbReference>
<dbReference type="InterPro" id="IPR036249">
    <property type="entry name" value="Thioredoxin-like_sf"/>
</dbReference>
<sequence>MVLDFFASWCGPCKVAIQEELAPLWSQHYEDNSNVVFLSIDIGEKEITSQELKNFADAYNIGWPVLMGSGTSAADKYGVKAVPTLVIVGPEGKIREKHVGSPSSSALREKINDLTEGDLPTGTEGEEVSFPITWTILAICLGILAIGGTVYWQKK</sequence>
<dbReference type="InterPro" id="IPR000866">
    <property type="entry name" value="AhpC/TSA"/>
</dbReference>
<proteinExistence type="predicted"/>
<dbReference type="SUPFAM" id="SSF52833">
    <property type="entry name" value="Thioredoxin-like"/>
    <property type="match status" value="1"/>
</dbReference>